<dbReference type="SUPFAM" id="SSF101478">
    <property type="entry name" value="ADP-ribosylglycohydrolase"/>
    <property type="match status" value="1"/>
</dbReference>
<dbReference type="InterPro" id="IPR050792">
    <property type="entry name" value="ADP-ribosylglycohydrolase"/>
</dbReference>
<sequence length="432" mass="43578">MTTARAAAERYRSSVRGCLLGGAVGNALGAPVERWSADRVLAARATGGVRDYPTDGPLPPGSITADTQLALFTAQGLIRAGIRRDRGIGLTVAVVHEAYDHWLDTQLRPEPAPDAVGPLGRQPWLHQRRDPGRTTPAALTANRRTGPRHGHRADNDSKGSGAVTRVAPLGLLPPDGAPDHWFFTSAADVARYTHGHPTARLAAGALGSIVHRLVGGADLDEALDAALDLLAGHEGHEETTAALHRARALARGTRPGTAGSAGAAGSAGTPGTPGTAGSAGTGDTAGLPGAAGAVGMAGAAVAAGVAGPADAVHLAHVANAVAAGALGTGRVAEEALAIAVCAALTAPGPQDVLDALSIAVTHPGGTAATGAVCGQLVGARHGETALPPELVFRLEGRGTVLELADDLAFEFTRSERLHGDYGPETGWRQRYS</sequence>
<dbReference type="PANTHER" id="PTHR16222">
    <property type="entry name" value="ADP-RIBOSYLGLYCOHYDROLASE"/>
    <property type="match status" value="1"/>
</dbReference>
<accession>A0ABW1PAB5</accession>
<feature type="region of interest" description="Disordered" evidence="1">
    <location>
        <begin position="120"/>
        <end position="162"/>
    </location>
</feature>
<dbReference type="EMBL" id="JBHSQO010000029">
    <property type="protein sequence ID" value="MFC6092496.1"/>
    <property type="molecule type" value="Genomic_DNA"/>
</dbReference>
<organism evidence="2 3">
    <name type="scientific">Saccharothrix lopnurensis</name>
    <dbReference type="NCBI Taxonomy" id="1670621"/>
    <lineage>
        <taxon>Bacteria</taxon>
        <taxon>Bacillati</taxon>
        <taxon>Actinomycetota</taxon>
        <taxon>Actinomycetes</taxon>
        <taxon>Pseudonocardiales</taxon>
        <taxon>Pseudonocardiaceae</taxon>
        <taxon>Saccharothrix</taxon>
    </lineage>
</organism>
<dbReference type="RefSeq" id="WP_380638782.1">
    <property type="nucleotide sequence ID" value="NZ_JBHSQO010000029.1"/>
</dbReference>
<protein>
    <submittedName>
        <fullName evidence="2">ADP-ribosylglycohydrolase family protein</fullName>
    </submittedName>
</protein>
<dbReference type="PANTHER" id="PTHR16222:SF12">
    <property type="entry name" value="ADP-RIBOSYLGLYCOHYDROLASE-RELATED"/>
    <property type="match status" value="1"/>
</dbReference>
<gene>
    <name evidence="2" type="ORF">ACFP3R_24755</name>
</gene>
<evidence type="ECO:0000313" key="2">
    <source>
        <dbReference type="EMBL" id="MFC6092496.1"/>
    </source>
</evidence>
<dbReference type="Gene3D" id="1.10.4080.10">
    <property type="entry name" value="ADP-ribosylation/Crystallin J1"/>
    <property type="match status" value="1"/>
</dbReference>
<reference evidence="3" key="1">
    <citation type="journal article" date="2019" name="Int. J. Syst. Evol. Microbiol.">
        <title>The Global Catalogue of Microorganisms (GCM) 10K type strain sequencing project: providing services to taxonomists for standard genome sequencing and annotation.</title>
        <authorList>
            <consortium name="The Broad Institute Genomics Platform"/>
            <consortium name="The Broad Institute Genome Sequencing Center for Infectious Disease"/>
            <person name="Wu L."/>
            <person name="Ma J."/>
        </authorList>
    </citation>
    <scope>NUCLEOTIDE SEQUENCE [LARGE SCALE GENOMIC DNA]</scope>
    <source>
        <strain evidence="3">CGMCC 4.7246</strain>
    </source>
</reference>
<comment type="caution">
    <text evidence="2">The sequence shown here is derived from an EMBL/GenBank/DDBJ whole genome shotgun (WGS) entry which is preliminary data.</text>
</comment>
<dbReference type="Pfam" id="PF03747">
    <property type="entry name" value="ADP_ribosyl_GH"/>
    <property type="match status" value="1"/>
</dbReference>
<name>A0ABW1PAB5_9PSEU</name>
<dbReference type="InterPro" id="IPR005502">
    <property type="entry name" value="Ribosyl_crysJ1"/>
</dbReference>
<dbReference type="InterPro" id="IPR036705">
    <property type="entry name" value="Ribosyl_crysJ1_sf"/>
</dbReference>
<keyword evidence="3" id="KW-1185">Reference proteome</keyword>
<evidence type="ECO:0000313" key="3">
    <source>
        <dbReference type="Proteomes" id="UP001596220"/>
    </source>
</evidence>
<proteinExistence type="predicted"/>
<evidence type="ECO:0000256" key="1">
    <source>
        <dbReference type="SAM" id="MobiDB-lite"/>
    </source>
</evidence>
<dbReference type="Proteomes" id="UP001596220">
    <property type="component" value="Unassembled WGS sequence"/>
</dbReference>
<feature type="region of interest" description="Disordered" evidence="1">
    <location>
        <begin position="249"/>
        <end position="282"/>
    </location>
</feature>